<protein>
    <submittedName>
        <fullName evidence="3">Uncharacterized protein DUF3858</fullName>
    </submittedName>
</protein>
<dbReference type="EMBL" id="SGXE01000004">
    <property type="protein sequence ID" value="RZS92211.1"/>
    <property type="molecule type" value="Genomic_DNA"/>
</dbReference>
<dbReference type="OrthoDB" id="8595007at2"/>
<sequence>MNYKVLLQCAVCLFLYISSSYAQEFSDLQSIVLDSVLIQDANAVVRNEEIVVTIKSKNSVVITTSRTVTVLNRYGNDLIQAYESYDNSTKIKRIEATIHNSVGEEIKKIRKKDFIDVSAFDGFSLASDNRVKYLEYTPVEYPYTVSYTSEVELTNTAFITPWIPIADNKLSVNKSSYTIYNLSDSDWRFNEKNLDKFGVIKKAEDNKVAYSIQKSKAYAPEVYSLASRYVFPYVRVAMDQFTLAEVEGTASDWDNLGKWMYDKLLKGRSELPQETLDHVTKMVDTLTTKKEKVKSIYKYVQDKTRYVSIQLGIGGWMPFLASDVDRLGYGDCKALTNYTKALLSSQGIESYYSIVYADQEKQDIDTTFAAFDGNHVILNVPDGEDDIWLECTSQTMPYNFLGDFTDDRKVVLITPTGGKIKTTKKYTTEENILITQAEIEIFADKSMRASVTRKASGLEYDWNHNIIFQDQKDQKLHYQKLWNYINDLQVTEIDLKNDKDSIQFTEKLKINTTAYCKKAGSRILFTPNVFSRFTNSLPKYKDRISPLDISRGYTNEDTYVITMPDGYGIDNLPRAQTIRTQFGLYTYRIRKLSNNQLECYRKLILKDGLYPKEAYKEFRLFFEKIKNIDDTKIVLKKQ</sequence>
<gene>
    <name evidence="3" type="ORF">EV197_2847</name>
</gene>
<proteinExistence type="predicted"/>
<evidence type="ECO:0000256" key="1">
    <source>
        <dbReference type="SAM" id="SignalP"/>
    </source>
</evidence>
<dbReference type="Gene3D" id="3.10.620.30">
    <property type="match status" value="1"/>
</dbReference>
<dbReference type="Gene3D" id="2.60.40.3140">
    <property type="match status" value="1"/>
</dbReference>
<dbReference type="Pfam" id="PF12969">
    <property type="entry name" value="DUF3857"/>
    <property type="match status" value="1"/>
</dbReference>
<keyword evidence="1" id="KW-0732">Signal</keyword>
<organism evidence="3 4">
    <name type="scientific">Aquimarina brevivitae</name>
    <dbReference type="NCBI Taxonomy" id="323412"/>
    <lineage>
        <taxon>Bacteria</taxon>
        <taxon>Pseudomonadati</taxon>
        <taxon>Bacteroidota</taxon>
        <taxon>Flavobacteriia</taxon>
        <taxon>Flavobacteriales</taxon>
        <taxon>Flavobacteriaceae</taxon>
        <taxon>Aquimarina</taxon>
    </lineage>
</organism>
<name>A0A4Q7NXS8_9FLAO</name>
<keyword evidence="4" id="KW-1185">Reference proteome</keyword>
<dbReference type="InterPro" id="IPR024618">
    <property type="entry name" value="DUF3857"/>
</dbReference>
<dbReference type="AlphaFoldDB" id="A0A4Q7NXS8"/>
<dbReference type="RefSeq" id="WP_130287379.1">
    <property type="nucleotide sequence ID" value="NZ_SGXE01000004.1"/>
</dbReference>
<accession>A0A4Q7NXS8</accession>
<feature type="signal peptide" evidence="1">
    <location>
        <begin position="1"/>
        <end position="22"/>
    </location>
</feature>
<evidence type="ECO:0000313" key="4">
    <source>
        <dbReference type="Proteomes" id="UP000292262"/>
    </source>
</evidence>
<comment type="caution">
    <text evidence="3">The sequence shown here is derived from an EMBL/GenBank/DDBJ whole genome shotgun (WGS) entry which is preliminary data.</text>
</comment>
<feature type="chain" id="PRO_5020666884" evidence="1">
    <location>
        <begin position="23"/>
        <end position="638"/>
    </location>
</feature>
<reference evidence="3 4" key="1">
    <citation type="submission" date="2019-02" db="EMBL/GenBank/DDBJ databases">
        <title>Genomic Encyclopedia of Type Strains, Phase IV (KMG-IV): sequencing the most valuable type-strain genomes for metagenomic binning, comparative biology and taxonomic classification.</title>
        <authorList>
            <person name="Goeker M."/>
        </authorList>
    </citation>
    <scope>NUCLEOTIDE SEQUENCE [LARGE SCALE GENOMIC DNA]</scope>
    <source>
        <strain evidence="3 4">DSM 17196</strain>
    </source>
</reference>
<feature type="domain" description="DUF3857" evidence="2">
    <location>
        <begin position="58"/>
        <end position="193"/>
    </location>
</feature>
<evidence type="ECO:0000259" key="2">
    <source>
        <dbReference type="Pfam" id="PF12969"/>
    </source>
</evidence>
<evidence type="ECO:0000313" key="3">
    <source>
        <dbReference type="EMBL" id="RZS92211.1"/>
    </source>
</evidence>
<dbReference type="Gene3D" id="2.60.120.1130">
    <property type="match status" value="1"/>
</dbReference>
<dbReference type="Proteomes" id="UP000292262">
    <property type="component" value="Unassembled WGS sequence"/>
</dbReference>